<dbReference type="Proteomes" id="UP001652445">
    <property type="component" value="Unassembled WGS sequence"/>
</dbReference>
<evidence type="ECO:0000313" key="2">
    <source>
        <dbReference type="Proteomes" id="UP001652445"/>
    </source>
</evidence>
<accession>A0ABT2UTN6</accession>
<gene>
    <name evidence="1" type="ORF">OB236_38330</name>
</gene>
<organism evidence="1 2">
    <name type="scientific">Paenibacillus baimaensis</name>
    <dbReference type="NCBI Taxonomy" id="2982185"/>
    <lineage>
        <taxon>Bacteria</taxon>
        <taxon>Bacillati</taxon>
        <taxon>Bacillota</taxon>
        <taxon>Bacilli</taxon>
        <taxon>Bacillales</taxon>
        <taxon>Paenibacillaceae</taxon>
        <taxon>Paenibacillus</taxon>
    </lineage>
</organism>
<name>A0ABT2UTN6_9BACL</name>
<dbReference type="EMBL" id="JAOQIO010000124">
    <property type="protein sequence ID" value="MCU6797999.1"/>
    <property type="molecule type" value="Genomic_DNA"/>
</dbReference>
<proteinExistence type="predicted"/>
<evidence type="ECO:0008006" key="3">
    <source>
        <dbReference type="Google" id="ProtNLM"/>
    </source>
</evidence>
<reference evidence="1 2" key="1">
    <citation type="submission" date="2022-09" db="EMBL/GenBank/DDBJ databases">
        <authorList>
            <person name="Han X.L."/>
            <person name="Wang Q."/>
            <person name="Lu T."/>
        </authorList>
    </citation>
    <scope>NUCLEOTIDE SEQUENCE [LARGE SCALE GENOMIC DNA]</scope>
    <source>
        <strain evidence="1 2">WQ 127069</strain>
    </source>
</reference>
<sequence>MSLNLIDAIYSTCKRDAEFMAFFGFTPSSPAAEITGRLIRGMEPDQTLTGSNVPQVLIYTKPGRFASNPLVFEGKFCFDIYAKTSYQAKQIGSRVFQLFHDKRVHGTTLHTYLCVMAYDSDLATGITGVKGYEMIFDVDYLRTN</sequence>
<protein>
    <recommendedName>
        <fullName evidence="3">DUF3168 domain-containing protein</fullName>
    </recommendedName>
</protein>
<keyword evidence="2" id="KW-1185">Reference proteome</keyword>
<evidence type="ECO:0000313" key="1">
    <source>
        <dbReference type="EMBL" id="MCU6797999.1"/>
    </source>
</evidence>
<dbReference type="RefSeq" id="WP_262688680.1">
    <property type="nucleotide sequence ID" value="NZ_JAOQIO010000124.1"/>
</dbReference>
<comment type="caution">
    <text evidence="1">The sequence shown here is derived from an EMBL/GenBank/DDBJ whole genome shotgun (WGS) entry which is preliminary data.</text>
</comment>